<comment type="caution">
    <text evidence="3">The sequence shown here is derived from an EMBL/GenBank/DDBJ whole genome shotgun (WGS) entry which is preliminary data.</text>
</comment>
<accession>A0A2N3I901</accession>
<feature type="compositionally biased region" description="Basic and acidic residues" evidence="1">
    <location>
        <begin position="33"/>
        <end position="71"/>
    </location>
</feature>
<feature type="region of interest" description="Disordered" evidence="1">
    <location>
        <begin position="25"/>
        <end position="123"/>
    </location>
</feature>
<dbReference type="RefSeq" id="WP_101309620.1">
    <property type="nucleotide sequence ID" value="NZ_MVDE01000012.1"/>
</dbReference>
<reference evidence="3 4" key="1">
    <citation type="journal article" date="2017" name="Front. Microbiol.">
        <title>Labilibaculum manganireducens gen. nov., sp. nov. and Labilibaculum filiforme sp. nov., Novel Bacteroidetes Isolated from Subsurface Sediments of the Baltic Sea.</title>
        <authorList>
            <person name="Vandieken V."/>
            <person name="Marshall I.P."/>
            <person name="Niemann H."/>
            <person name="Engelen B."/>
            <person name="Cypionka H."/>
        </authorList>
    </citation>
    <scope>NUCLEOTIDE SEQUENCE [LARGE SCALE GENOMIC DNA]</scope>
    <source>
        <strain evidence="3 4">59.10-2M</strain>
    </source>
</reference>
<evidence type="ECO:0000313" key="3">
    <source>
        <dbReference type="EMBL" id="PKQ66770.1"/>
    </source>
</evidence>
<keyword evidence="4" id="KW-1185">Reference proteome</keyword>
<feature type="compositionally biased region" description="Polar residues" evidence="1">
    <location>
        <begin position="91"/>
        <end position="103"/>
    </location>
</feature>
<dbReference type="AlphaFoldDB" id="A0A2N3I901"/>
<dbReference type="Proteomes" id="UP000233618">
    <property type="component" value="Unassembled WGS sequence"/>
</dbReference>
<feature type="signal peptide" evidence="2">
    <location>
        <begin position="1"/>
        <end position="28"/>
    </location>
</feature>
<keyword evidence="2" id="KW-0732">Signal</keyword>
<evidence type="ECO:0000256" key="1">
    <source>
        <dbReference type="SAM" id="MobiDB-lite"/>
    </source>
</evidence>
<evidence type="ECO:0000256" key="2">
    <source>
        <dbReference type="SAM" id="SignalP"/>
    </source>
</evidence>
<feature type="chain" id="PRO_5014729711" evidence="2">
    <location>
        <begin position="29"/>
        <end position="253"/>
    </location>
</feature>
<dbReference type="Pfam" id="PF20125">
    <property type="entry name" value="DUF6515"/>
    <property type="match status" value="1"/>
</dbReference>
<gene>
    <name evidence="3" type="ORF">BZG01_09575</name>
</gene>
<protein>
    <submittedName>
        <fullName evidence="3">Uncharacterized protein</fullName>
    </submittedName>
</protein>
<dbReference type="EMBL" id="MVDE01000012">
    <property type="protein sequence ID" value="PKQ66770.1"/>
    <property type="molecule type" value="Genomic_DNA"/>
</dbReference>
<organism evidence="3 4">
    <name type="scientific">Labilibaculum manganireducens</name>
    <dbReference type="NCBI Taxonomy" id="1940525"/>
    <lineage>
        <taxon>Bacteria</taxon>
        <taxon>Pseudomonadati</taxon>
        <taxon>Bacteroidota</taxon>
        <taxon>Bacteroidia</taxon>
        <taxon>Marinilabiliales</taxon>
        <taxon>Marinifilaceae</taxon>
        <taxon>Labilibaculum</taxon>
    </lineage>
</organism>
<evidence type="ECO:0000313" key="4">
    <source>
        <dbReference type="Proteomes" id="UP000233618"/>
    </source>
</evidence>
<dbReference type="InterPro" id="IPR045398">
    <property type="entry name" value="DUF6515"/>
</dbReference>
<sequence length="253" mass="29887">MRKSVLYKLTASIVLVSAIAISTTSVSAQRRSQQNEKTRYEERNKSTRLKDADRNEKYNKSRYSDYSDRKKNNTPNKKSTKYHKERHANGYSGQYKNGHVNSNKRWDRNHNGGSHVKSYHSSGDRYRSYNYPKMVHPNQRYRNFYNNHGNNCYRHDRYGNVVLRFAVAPVVIRHSYGDYYFSDGDYYRFYPEVGYVVVDAPNSLYFSYVPDNCHRILHHGNEYYTNGDMCFVKYRNGFRLVSAPAGIHLSLRF</sequence>
<name>A0A2N3I901_9BACT</name>
<proteinExistence type="predicted"/>